<dbReference type="Gene3D" id="3.40.50.300">
    <property type="entry name" value="P-loop containing nucleotide triphosphate hydrolases"/>
    <property type="match status" value="1"/>
</dbReference>
<dbReference type="InterPro" id="IPR027417">
    <property type="entry name" value="P-loop_NTPase"/>
</dbReference>
<keyword evidence="2" id="KW-1185">Reference proteome</keyword>
<sequence length="362" mass="41781">MKISKLYSNNDNFKTIEFDNGINFILSDTNGVGKSSLFKLIDFCLLGDKHFLGNEHFKDYIFYIELQIAANRYITIKRPVTNGKNIELKITKEKSLLLDEKDFNIKGSLGIAKSFFENKVNYSINKFRTYITYFLRDESNQNDVFILNKHTTLHEIEYKTVVSNLVGIDGRKIRRKYELDEIIKKEGIDTTTLKNAQSDLEKVIEENKTLISSRFIDRLKYSVAKYGRIILGKEVTFLIDLNSSNDIEFSINVKNDENSNDNLNDEATIKKLLCLIFASALAETYAQKRLIKFVAFDSPFDGDKNSYEDGIYSAIHQLNKIGIQTIITSNENAIHNPKILLEIKNEYMTDYFSDKDKLMGDF</sequence>
<name>A0AAE7E4H2_9BACT</name>
<evidence type="ECO:0000313" key="1">
    <source>
        <dbReference type="EMBL" id="QKF66997.1"/>
    </source>
</evidence>
<dbReference type="AlphaFoldDB" id="A0AAE7E4H2"/>
<dbReference type="Proteomes" id="UP000503482">
    <property type="component" value="Chromosome"/>
</dbReference>
<dbReference type="SUPFAM" id="SSF52540">
    <property type="entry name" value="P-loop containing nucleoside triphosphate hydrolases"/>
    <property type="match status" value="1"/>
</dbReference>
<gene>
    <name evidence="1" type="ORF">AVENP_1443</name>
</gene>
<reference evidence="1 2" key="1">
    <citation type="submission" date="2020-05" db="EMBL/GenBank/DDBJ databases">
        <title>Complete genome sequencing of Campylobacter and Arcobacter type strains.</title>
        <authorList>
            <person name="Miller W.G."/>
            <person name="Yee E."/>
        </authorList>
    </citation>
    <scope>NUCLEOTIDE SEQUENCE [LARGE SCALE GENOMIC DNA]</scope>
    <source>
        <strain evidence="1 2">LMG 26156</strain>
    </source>
</reference>
<organism evidence="1 2">
    <name type="scientific">Arcobacter venerupis</name>
    <dbReference type="NCBI Taxonomy" id="1054033"/>
    <lineage>
        <taxon>Bacteria</taxon>
        <taxon>Pseudomonadati</taxon>
        <taxon>Campylobacterota</taxon>
        <taxon>Epsilonproteobacteria</taxon>
        <taxon>Campylobacterales</taxon>
        <taxon>Arcobacteraceae</taxon>
        <taxon>Arcobacter</taxon>
    </lineage>
</organism>
<dbReference type="KEGG" id="avp:AVENP_1443"/>
<evidence type="ECO:0008006" key="3">
    <source>
        <dbReference type="Google" id="ProtNLM"/>
    </source>
</evidence>
<accession>A0AAE7E4H2</accession>
<dbReference type="RefSeq" id="WP_128358569.1">
    <property type="nucleotide sequence ID" value="NZ_CP053840.1"/>
</dbReference>
<protein>
    <recommendedName>
        <fullName evidence="3">DUF2326 domain-containing protein</fullName>
    </recommendedName>
</protein>
<evidence type="ECO:0000313" key="2">
    <source>
        <dbReference type="Proteomes" id="UP000503482"/>
    </source>
</evidence>
<proteinExistence type="predicted"/>
<dbReference type="EMBL" id="CP053840">
    <property type="protein sequence ID" value="QKF66997.1"/>
    <property type="molecule type" value="Genomic_DNA"/>
</dbReference>